<evidence type="ECO:0000313" key="3">
    <source>
        <dbReference type="Proteomes" id="UP000054516"/>
    </source>
</evidence>
<proteinExistence type="predicted"/>
<gene>
    <name evidence="2" type="ORF">SAMD00023353_6300520</name>
</gene>
<keyword evidence="3" id="KW-1185">Reference proteome</keyword>
<evidence type="ECO:0000256" key="1">
    <source>
        <dbReference type="SAM" id="SignalP"/>
    </source>
</evidence>
<organism evidence="2">
    <name type="scientific">Rosellinia necatrix</name>
    <name type="common">White root-rot fungus</name>
    <dbReference type="NCBI Taxonomy" id="77044"/>
    <lineage>
        <taxon>Eukaryota</taxon>
        <taxon>Fungi</taxon>
        <taxon>Dikarya</taxon>
        <taxon>Ascomycota</taxon>
        <taxon>Pezizomycotina</taxon>
        <taxon>Sordariomycetes</taxon>
        <taxon>Xylariomycetidae</taxon>
        <taxon>Xylariales</taxon>
        <taxon>Xylariaceae</taxon>
        <taxon>Rosellinia</taxon>
    </lineage>
</organism>
<feature type="chain" id="PRO_5012526459" evidence="1">
    <location>
        <begin position="20"/>
        <end position="124"/>
    </location>
</feature>
<dbReference type="Proteomes" id="UP000054516">
    <property type="component" value="Unassembled WGS sequence"/>
</dbReference>
<name>A0A1S8AAS1_ROSNE</name>
<dbReference type="EMBL" id="DF977508">
    <property type="protein sequence ID" value="GAW27025.1"/>
    <property type="molecule type" value="Genomic_DNA"/>
</dbReference>
<dbReference type="AlphaFoldDB" id="A0A1S8AAS1"/>
<feature type="signal peptide" evidence="1">
    <location>
        <begin position="1"/>
        <end position="19"/>
    </location>
</feature>
<accession>A0A1S8AAS1</accession>
<evidence type="ECO:0000313" key="2">
    <source>
        <dbReference type="EMBL" id="GAW27025.1"/>
    </source>
</evidence>
<protein>
    <submittedName>
        <fullName evidence="2">Uncharacterized protein</fullName>
    </submittedName>
</protein>
<reference evidence="2" key="1">
    <citation type="submission" date="2016-03" db="EMBL/GenBank/DDBJ databases">
        <title>Draft genome sequence of Rosellinia necatrix.</title>
        <authorList>
            <person name="Kanematsu S."/>
        </authorList>
    </citation>
    <scope>NUCLEOTIDE SEQUENCE [LARGE SCALE GENOMIC DNA]</scope>
    <source>
        <strain evidence="2">W97</strain>
    </source>
</reference>
<keyword evidence="1" id="KW-0732">Signal</keyword>
<sequence length="124" mass="13971">MRFGLPGALFAFIFSNTAAVEKIYCLVHPPLGASDVPPFRFDDLRPFAVNRIDPLYTSKVRGWLPSWSRTKAELIKQLGSWDSSRLSPKDIVLYKQVLVTIPHTTTGPQVDLTDAQTKSLYDDF</sequence>